<reference evidence="2 3" key="1">
    <citation type="submission" date="2024-05" db="EMBL/GenBank/DDBJ databases">
        <title>Culex pipiens pipiens assembly and annotation.</title>
        <authorList>
            <person name="Alout H."/>
            <person name="Durand T."/>
        </authorList>
    </citation>
    <scope>NUCLEOTIDE SEQUENCE [LARGE SCALE GENOMIC DNA]</scope>
    <source>
        <strain evidence="2">HA-2024</strain>
        <tissue evidence="2">Whole body</tissue>
    </source>
</reference>
<proteinExistence type="predicted"/>
<sequence>MLGQVIRKEANSTEIRKPSVWFRFPLMPPGTVTRADHGRRTVATLQVPSEIVPKPELVRKTVPALQRRVRCSTNASRSETSTGITTITGSDEAKERLKLRREEDQRRKMERKQVAARKLQELDKCNPHGWPPGCSETSTRNTTTIFADGGVHGPGNCRSAALNRPSVDYHRPRNRMATAASEDVD</sequence>
<gene>
    <name evidence="2" type="ORF">pipiens_019117</name>
</gene>
<evidence type="ECO:0000313" key="2">
    <source>
        <dbReference type="EMBL" id="KAL1403991.1"/>
    </source>
</evidence>
<organism evidence="2 3">
    <name type="scientific">Culex pipiens pipiens</name>
    <name type="common">Northern house mosquito</name>
    <dbReference type="NCBI Taxonomy" id="38569"/>
    <lineage>
        <taxon>Eukaryota</taxon>
        <taxon>Metazoa</taxon>
        <taxon>Ecdysozoa</taxon>
        <taxon>Arthropoda</taxon>
        <taxon>Hexapoda</taxon>
        <taxon>Insecta</taxon>
        <taxon>Pterygota</taxon>
        <taxon>Neoptera</taxon>
        <taxon>Endopterygota</taxon>
        <taxon>Diptera</taxon>
        <taxon>Nematocera</taxon>
        <taxon>Culicoidea</taxon>
        <taxon>Culicidae</taxon>
        <taxon>Culicinae</taxon>
        <taxon>Culicini</taxon>
        <taxon>Culex</taxon>
        <taxon>Culex</taxon>
    </lineage>
</organism>
<dbReference type="EMBL" id="JBEHCU010000937">
    <property type="protein sequence ID" value="KAL1403991.1"/>
    <property type="molecule type" value="Genomic_DNA"/>
</dbReference>
<keyword evidence="3" id="KW-1185">Reference proteome</keyword>
<dbReference type="Proteomes" id="UP001562425">
    <property type="component" value="Unassembled WGS sequence"/>
</dbReference>
<keyword evidence="1" id="KW-0175">Coiled coil</keyword>
<evidence type="ECO:0000256" key="1">
    <source>
        <dbReference type="SAM" id="Coils"/>
    </source>
</evidence>
<feature type="coiled-coil region" evidence="1">
    <location>
        <begin position="92"/>
        <end position="122"/>
    </location>
</feature>
<protein>
    <submittedName>
        <fullName evidence="2">Uncharacterized protein</fullName>
    </submittedName>
</protein>
<accession>A0ABD1DW70</accession>
<evidence type="ECO:0000313" key="3">
    <source>
        <dbReference type="Proteomes" id="UP001562425"/>
    </source>
</evidence>
<comment type="caution">
    <text evidence="2">The sequence shown here is derived from an EMBL/GenBank/DDBJ whole genome shotgun (WGS) entry which is preliminary data.</text>
</comment>
<dbReference type="AlphaFoldDB" id="A0ABD1DW70"/>
<name>A0ABD1DW70_CULPP</name>